<comment type="catalytic activity">
    <reaction evidence="1">
        <text>ATP + protein L-histidine = ADP + protein N-phospho-L-histidine.</text>
        <dbReference type="EC" id="2.7.13.3"/>
    </reaction>
</comment>
<dbReference type="Proteomes" id="UP000198827">
    <property type="component" value="Chromosome I"/>
</dbReference>
<reference evidence="13 14" key="1">
    <citation type="submission" date="2016-10" db="EMBL/GenBank/DDBJ databases">
        <authorList>
            <person name="de Groot N.N."/>
        </authorList>
    </citation>
    <scope>NUCLEOTIDE SEQUENCE [LARGE SCALE GENOMIC DNA]</scope>
    <source>
        <strain evidence="13 14">CECT 7543</strain>
    </source>
</reference>
<evidence type="ECO:0000256" key="5">
    <source>
        <dbReference type="ARBA" id="ARBA00022553"/>
    </source>
</evidence>
<dbReference type="PRINTS" id="PR00344">
    <property type="entry name" value="BCTRLSENSOR"/>
</dbReference>
<evidence type="ECO:0000313" key="14">
    <source>
        <dbReference type="Proteomes" id="UP000198827"/>
    </source>
</evidence>
<dbReference type="InterPro" id="IPR004358">
    <property type="entry name" value="Sig_transdc_His_kin-like_C"/>
</dbReference>
<dbReference type="PROSITE" id="PS50885">
    <property type="entry name" value="HAMP"/>
    <property type="match status" value="1"/>
</dbReference>
<keyword evidence="4" id="KW-1003">Cell membrane</keyword>
<evidence type="ECO:0000259" key="11">
    <source>
        <dbReference type="PROSITE" id="PS50109"/>
    </source>
</evidence>
<evidence type="ECO:0000256" key="10">
    <source>
        <dbReference type="SAM" id="Phobius"/>
    </source>
</evidence>
<dbReference type="InterPro" id="IPR003660">
    <property type="entry name" value="HAMP_dom"/>
</dbReference>
<dbReference type="Gene3D" id="3.30.565.10">
    <property type="entry name" value="Histidine kinase-like ATPase, C-terminal domain"/>
    <property type="match status" value="1"/>
</dbReference>
<dbReference type="PROSITE" id="PS50109">
    <property type="entry name" value="HIS_KIN"/>
    <property type="match status" value="1"/>
</dbReference>
<evidence type="ECO:0000256" key="4">
    <source>
        <dbReference type="ARBA" id="ARBA00022475"/>
    </source>
</evidence>
<keyword evidence="8 13" id="KW-0418">Kinase</keyword>
<dbReference type="OrthoDB" id="9804645at2"/>
<dbReference type="Pfam" id="PF02518">
    <property type="entry name" value="HATPase_c"/>
    <property type="match status" value="1"/>
</dbReference>
<dbReference type="GO" id="GO:0005886">
    <property type="term" value="C:plasma membrane"/>
    <property type="evidence" value="ECO:0007669"/>
    <property type="project" value="UniProtKB-SubCell"/>
</dbReference>
<keyword evidence="9" id="KW-0067">ATP-binding</keyword>
<dbReference type="CDD" id="cd06225">
    <property type="entry name" value="HAMP"/>
    <property type="match status" value="1"/>
</dbReference>
<accession>A0A1H0NB49</accession>
<name>A0A1H0NB49_9PSED</name>
<dbReference type="SMART" id="SM00388">
    <property type="entry name" value="HisKA"/>
    <property type="match status" value="1"/>
</dbReference>
<proteinExistence type="predicted"/>
<dbReference type="Gene3D" id="1.10.287.130">
    <property type="match status" value="1"/>
</dbReference>
<dbReference type="RefSeq" id="WP_090183587.1">
    <property type="nucleotide sequence ID" value="NZ_LT629705.1"/>
</dbReference>
<dbReference type="EC" id="2.7.13.3" evidence="3"/>
<dbReference type="GO" id="GO:0005524">
    <property type="term" value="F:ATP binding"/>
    <property type="evidence" value="ECO:0007669"/>
    <property type="project" value="UniProtKB-KW"/>
</dbReference>
<dbReference type="SUPFAM" id="SSF47384">
    <property type="entry name" value="Homodimeric domain of signal transducing histidine kinase"/>
    <property type="match status" value="1"/>
</dbReference>
<feature type="domain" description="HAMP" evidence="12">
    <location>
        <begin position="159"/>
        <end position="211"/>
    </location>
</feature>
<protein>
    <recommendedName>
        <fullName evidence="3">histidine kinase</fullName>
        <ecNumber evidence="3">2.7.13.3</ecNumber>
    </recommendedName>
</protein>
<evidence type="ECO:0000259" key="12">
    <source>
        <dbReference type="PROSITE" id="PS50885"/>
    </source>
</evidence>
<dbReference type="InterPro" id="IPR050980">
    <property type="entry name" value="2C_sensor_his_kinase"/>
</dbReference>
<keyword evidence="10" id="KW-0812">Transmembrane</keyword>
<dbReference type="InterPro" id="IPR003594">
    <property type="entry name" value="HATPase_dom"/>
</dbReference>
<keyword evidence="5" id="KW-0597">Phosphoprotein</keyword>
<sequence length="433" mass="49114">MFRILFRLYLVMIVSYSAAIYLVPDLVIKVFHERFVTYNLDYSRGLQTLIVKQFHAVPEAQWPTLATEMDKDFAPLHIVLSRPDDADFTLDERERLQRGENIVRIGDWGWRTLAVAPLNKQTVVQMIVPPDPMDVSLLYWSINVLIGATMLACLLLWLRPHWRDLERLKGTAERFGKGHLGERTQISPHSNIGSLANVFDTMAGDIENLLNQQRDLLNAVSHELRTPLTRLDFGLALALSDDLPAASLERLQGLVGHIRELDELVLELLSYSRLQNPARLPERVEVSLDEFIDSILGSVDEELESPEIVIDVLLHGQLERFALDPRLTARAIQNLLRNAMRYCEKRIQIGVKVCPKGCEIWVDDDGIGIPDEERERVFEPFYRLDRSRDRATGGFGLGLAISRRALEAQGGTLTVEPSPLGGARFRLWLPAQA</sequence>
<dbReference type="SMART" id="SM00387">
    <property type="entry name" value="HATPase_c"/>
    <property type="match status" value="1"/>
</dbReference>
<evidence type="ECO:0000256" key="8">
    <source>
        <dbReference type="ARBA" id="ARBA00022777"/>
    </source>
</evidence>
<dbReference type="AlphaFoldDB" id="A0A1H0NB49"/>
<evidence type="ECO:0000256" key="7">
    <source>
        <dbReference type="ARBA" id="ARBA00022741"/>
    </source>
</evidence>
<dbReference type="CDD" id="cd00082">
    <property type="entry name" value="HisKA"/>
    <property type="match status" value="1"/>
</dbReference>
<comment type="subcellular location">
    <subcellularLocation>
        <location evidence="2">Cell membrane</location>
        <topology evidence="2">Multi-pass membrane protein</topology>
    </subcellularLocation>
</comment>
<dbReference type="Pfam" id="PF00512">
    <property type="entry name" value="HisKA"/>
    <property type="match status" value="1"/>
</dbReference>
<evidence type="ECO:0000256" key="3">
    <source>
        <dbReference type="ARBA" id="ARBA00012438"/>
    </source>
</evidence>
<evidence type="ECO:0000256" key="6">
    <source>
        <dbReference type="ARBA" id="ARBA00022679"/>
    </source>
</evidence>
<feature type="transmembrane region" description="Helical" evidence="10">
    <location>
        <begin position="137"/>
        <end position="158"/>
    </location>
</feature>
<dbReference type="EMBL" id="LT629705">
    <property type="protein sequence ID" value="SDO89883.1"/>
    <property type="molecule type" value="Genomic_DNA"/>
</dbReference>
<dbReference type="PANTHER" id="PTHR44936:SF10">
    <property type="entry name" value="SENSOR PROTEIN RSTB"/>
    <property type="match status" value="1"/>
</dbReference>
<keyword evidence="10" id="KW-1133">Transmembrane helix</keyword>
<dbReference type="InterPro" id="IPR003661">
    <property type="entry name" value="HisK_dim/P_dom"/>
</dbReference>
<dbReference type="PANTHER" id="PTHR44936">
    <property type="entry name" value="SENSOR PROTEIN CREC"/>
    <property type="match status" value="1"/>
</dbReference>
<gene>
    <name evidence="13" type="ORF">SAMN04489798_4160</name>
</gene>
<dbReference type="InterPro" id="IPR036097">
    <property type="entry name" value="HisK_dim/P_sf"/>
</dbReference>
<feature type="domain" description="Histidine kinase" evidence="11">
    <location>
        <begin position="219"/>
        <end position="433"/>
    </location>
</feature>
<evidence type="ECO:0000256" key="1">
    <source>
        <dbReference type="ARBA" id="ARBA00000085"/>
    </source>
</evidence>
<evidence type="ECO:0000256" key="9">
    <source>
        <dbReference type="ARBA" id="ARBA00022840"/>
    </source>
</evidence>
<dbReference type="InterPro" id="IPR036890">
    <property type="entry name" value="HATPase_C_sf"/>
</dbReference>
<dbReference type="GO" id="GO:0000155">
    <property type="term" value="F:phosphorelay sensor kinase activity"/>
    <property type="evidence" value="ECO:0007669"/>
    <property type="project" value="InterPro"/>
</dbReference>
<keyword evidence="10" id="KW-0472">Membrane</keyword>
<keyword evidence="6" id="KW-0808">Transferase</keyword>
<evidence type="ECO:0000256" key="2">
    <source>
        <dbReference type="ARBA" id="ARBA00004651"/>
    </source>
</evidence>
<dbReference type="InterPro" id="IPR005467">
    <property type="entry name" value="His_kinase_dom"/>
</dbReference>
<organism evidence="13 14">
    <name type="scientific">Pseudomonas arsenicoxydans</name>
    <dbReference type="NCBI Taxonomy" id="702115"/>
    <lineage>
        <taxon>Bacteria</taxon>
        <taxon>Pseudomonadati</taxon>
        <taxon>Pseudomonadota</taxon>
        <taxon>Gammaproteobacteria</taxon>
        <taxon>Pseudomonadales</taxon>
        <taxon>Pseudomonadaceae</taxon>
        <taxon>Pseudomonas</taxon>
    </lineage>
</organism>
<feature type="transmembrane region" description="Helical" evidence="10">
    <location>
        <begin position="7"/>
        <end position="24"/>
    </location>
</feature>
<evidence type="ECO:0000313" key="13">
    <source>
        <dbReference type="EMBL" id="SDO89883.1"/>
    </source>
</evidence>
<keyword evidence="7" id="KW-0547">Nucleotide-binding</keyword>
<dbReference type="SUPFAM" id="SSF55874">
    <property type="entry name" value="ATPase domain of HSP90 chaperone/DNA topoisomerase II/histidine kinase"/>
    <property type="match status" value="1"/>
</dbReference>